<keyword evidence="1" id="KW-0472">Membrane</keyword>
<name>A0A3M7RAX6_BRAPC</name>
<organism evidence="2 3">
    <name type="scientific">Brachionus plicatilis</name>
    <name type="common">Marine rotifer</name>
    <name type="synonym">Brachionus muelleri</name>
    <dbReference type="NCBI Taxonomy" id="10195"/>
    <lineage>
        <taxon>Eukaryota</taxon>
        <taxon>Metazoa</taxon>
        <taxon>Spiralia</taxon>
        <taxon>Gnathifera</taxon>
        <taxon>Rotifera</taxon>
        <taxon>Eurotatoria</taxon>
        <taxon>Monogononta</taxon>
        <taxon>Pseudotrocha</taxon>
        <taxon>Ploima</taxon>
        <taxon>Brachionidae</taxon>
        <taxon>Brachionus</taxon>
    </lineage>
</organism>
<keyword evidence="1" id="KW-1133">Transmembrane helix</keyword>
<dbReference type="Proteomes" id="UP000276133">
    <property type="component" value="Unassembled WGS sequence"/>
</dbReference>
<evidence type="ECO:0000256" key="1">
    <source>
        <dbReference type="SAM" id="Phobius"/>
    </source>
</evidence>
<proteinExistence type="predicted"/>
<feature type="transmembrane region" description="Helical" evidence="1">
    <location>
        <begin position="42"/>
        <end position="59"/>
    </location>
</feature>
<dbReference type="EMBL" id="REGN01003862">
    <property type="protein sequence ID" value="RNA20395.1"/>
    <property type="molecule type" value="Genomic_DNA"/>
</dbReference>
<dbReference type="AlphaFoldDB" id="A0A3M7RAX6"/>
<comment type="caution">
    <text evidence="2">The sequence shown here is derived from an EMBL/GenBank/DDBJ whole genome shotgun (WGS) entry which is preliminary data.</text>
</comment>
<evidence type="ECO:0000313" key="3">
    <source>
        <dbReference type="Proteomes" id="UP000276133"/>
    </source>
</evidence>
<sequence>MWSREIYLKFHYFDSDMLNPMVDEFKECCNSRNRIKIYKKKLLIIHIIVVFFLSFELTFEKSTYCTYKVKHLLSISNRLFELSERYVRAGLSHSVPLVVRLEEEYRECFESRYIEYPTPLCICCLVISSFFPELSNI</sequence>
<keyword evidence="3" id="KW-1185">Reference proteome</keyword>
<evidence type="ECO:0000313" key="2">
    <source>
        <dbReference type="EMBL" id="RNA20395.1"/>
    </source>
</evidence>
<accession>A0A3M7RAX6</accession>
<reference evidence="2 3" key="1">
    <citation type="journal article" date="2018" name="Sci. Rep.">
        <title>Genomic signatures of local adaptation to the degree of environmental predictability in rotifers.</title>
        <authorList>
            <person name="Franch-Gras L."/>
            <person name="Hahn C."/>
            <person name="Garcia-Roger E.M."/>
            <person name="Carmona M.J."/>
            <person name="Serra M."/>
            <person name="Gomez A."/>
        </authorList>
    </citation>
    <scope>NUCLEOTIDE SEQUENCE [LARGE SCALE GENOMIC DNA]</scope>
    <source>
        <strain evidence="2">HYR1</strain>
    </source>
</reference>
<gene>
    <name evidence="2" type="ORF">BpHYR1_007971</name>
</gene>
<keyword evidence="1" id="KW-0812">Transmembrane</keyword>
<protein>
    <submittedName>
        <fullName evidence="2">Uncharacterized protein</fullName>
    </submittedName>
</protein>